<feature type="domain" description="Mce/MlaD" evidence="3">
    <location>
        <begin position="66"/>
        <end position="135"/>
    </location>
</feature>
<keyword evidence="2" id="KW-0812">Transmembrane</keyword>
<reference evidence="4 7" key="1">
    <citation type="submission" date="2016-08" db="EMBL/GenBank/DDBJ databases">
        <title>Candidatus Dactylopiibacterium carminicum genome sequence.</title>
        <authorList>
            <person name="Ramirez-Puebla S.T."/>
            <person name="Ormeno-Orrillo E."/>
            <person name="Vera-Ponce De Leon A."/>
            <person name="Luis L."/>
            <person name="Sanchez-Flores A."/>
            <person name="Monica R."/>
            <person name="Martinez-Romero E."/>
        </authorList>
    </citation>
    <scope>NUCLEOTIDE SEQUENCE [LARGE SCALE GENOMIC DNA]</scope>
    <source>
        <strain evidence="4">END1</strain>
    </source>
</reference>
<evidence type="ECO:0000313" key="7">
    <source>
        <dbReference type="Proteomes" id="UP000623509"/>
    </source>
</evidence>
<evidence type="ECO:0000256" key="1">
    <source>
        <dbReference type="SAM" id="MobiDB-lite"/>
    </source>
</evidence>
<dbReference type="InterPro" id="IPR003399">
    <property type="entry name" value="Mce/MlaD"/>
</dbReference>
<evidence type="ECO:0000313" key="4">
    <source>
        <dbReference type="EMBL" id="KAF7599423.1"/>
    </source>
</evidence>
<evidence type="ECO:0000259" key="3">
    <source>
        <dbReference type="Pfam" id="PF02470"/>
    </source>
</evidence>
<accession>A0A272ETI5</accession>
<protein>
    <submittedName>
        <fullName evidence="4">MCE family protein</fullName>
    </submittedName>
</protein>
<dbReference type="PANTHER" id="PTHR36698:SF2">
    <property type="entry name" value="MCE_MLAD DOMAIN-CONTAINING PROTEIN"/>
    <property type="match status" value="1"/>
</dbReference>
<organism evidence="5 6">
    <name type="scientific">Candidatus Dactylopiibacterium carminicum</name>
    <dbReference type="NCBI Taxonomy" id="857335"/>
    <lineage>
        <taxon>Bacteria</taxon>
        <taxon>Pseudomonadati</taxon>
        <taxon>Pseudomonadota</taxon>
        <taxon>Betaproteobacteria</taxon>
        <taxon>Rhodocyclales</taxon>
        <taxon>Rhodocyclaceae</taxon>
        <taxon>Candidatus Dactylopiibacterium</taxon>
    </lineage>
</organism>
<evidence type="ECO:0000313" key="6">
    <source>
        <dbReference type="Proteomes" id="UP000216107"/>
    </source>
</evidence>
<evidence type="ECO:0000313" key="5">
    <source>
        <dbReference type="EMBL" id="PAS93419.1"/>
    </source>
</evidence>
<dbReference type="AlphaFoldDB" id="A0A272ETI5"/>
<feature type="region of interest" description="Disordered" evidence="1">
    <location>
        <begin position="1"/>
        <end position="23"/>
    </location>
</feature>
<reference evidence="5 6" key="2">
    <citation type="submission" date="2017-07" db="EMBL/GenBank/DDBJ databases">
        <title>Candidatus Dactylopiibacterium carminicum, a nitrogen-fixing symbiont of the cochineal insect Dactylopius coccus and Dactylopius opuntiae (Hemiptera: Coccoidea: Dactylopiidae).</title>
        <authorList>
            <person name="Vera A."/>
        </authorList>
    </citation>
    <scope>NUCLEOTIDE SEQUENCE [LARGE SCALE GENOMIC DNA]</scope>
    <source>
        <strain evidence="5 6">NFDCM</strain>
    </source>
</reference>
<feature type="transmembrane region" description="Helical" evidence="2">
    <location>
        <begin position="30"/>
        <end position="53"/>
    </location>
</feature>
<name>A0A272ETI5_9RHOO</name>
<evidence type="ECO:0000256" key="2">
    <source>
        <dbReference type="SAM" id="Phobius"/>
    </source>
</evidence>
<dbReference type="Pfam" id="PF02470">
    <property type="entry name" value="MlaD"/>
    <property type="match status" value="1"/>
</dbReference>
<dbReference type="OrthoDB" id="5294672at2"/>
<dbReference type="EMBL" id="MDUX01000021">
    <property type="protein sequence ID" value="KAF7599423.1"/>
    <property type="molecule type" value="Genomic_DNA"/>
</dbReference>
<comment type="caution">
    <text evidence="5">The sequence shown here is derived from an EMBL/GenBank/DDBJ whole genome shotgun (WGS) entry which is preliminary data.</text>
</comment>
<keyword evidence="7" id="KW-1185">Reference proteome</keyword>
<sequence>MPPSTPSSRNSFAITPPSTRPLPSSMENRAHALIVGLFTLLLGTAAVASFWWFSGGAQDTRSYLIVTTKGVAGLNPQAAVRYRGVRVGKVVKVDLSDALEVNVLIRVDSAVPVTRGTRARIASQGLTGQGYVALDDDGLDPTPARPLAPGLPPVIAMQEASAISFNEGTQELLSRLRRSTERLDQVLSEENVTRLNQTLVSLSASAASLEQAMRQTAALATDLRRFSSAENAEHLTASLQEIQHMSSQLGPAVTDFRRALGRVEAAGARIDRVGETLQAGLTGETLPRVNQLVGELQASTQQLTRVLDDVERNPQILLGGRTRELGPGEVKQ</sequence>
<dbReference type="Proteomes" id="UP000216107">
    <property type="component" value="Unassembled WGS sequence"/>
</dbReference>
<dbReference type="PANTHER" id="PTHR36698">
    <property type="entry name" value="BLL5892 PROTEIN"/>
    <property type="match status" value="1"/>
</dbReference>
<gene>
    <name evidence="4" type="ORF">BGI27_08170</name>
    <name evidence="5" type="ORF">CGU29_07650</name>
</gene>
<keyword evidence="2" id="KW-0472">Membrane</keyword>
<dbReference type="Proteomes" id="UP000623509">
    <property type="component" value="Unassembled WGS sequence"/>
</dbReference>
<proteinExistence type="predicted"/>
<keyword evidence="2" id="KW-1133">Transmembrane helix</keyword>
<dbReference type="EMBL" id="NMRN01000017">
    <property type="protein sequence ID" value="PAS93419.1"/>
    <property type="molecule type" value="Genomic_DNA"/>
</dbReference>